<dbReference type="GeneID" id="78341081"/>
<dbReference type="InterPro" id="IPR018873">
    <property type="entry name" value="KilA-N_DNA-bd_domain"/>
</dbReference>
<evidence type="ECO:0000313" key="3">
    <source>
        <dbReference type="Proteomes" id="UP000318946"/>
    </source>
</evidence>
<gene>
    <name evidence="2" type="ORF">A5CBH24_03590</name>
</gene>
<dbReference type="OrthoDB" id="9816206at2"/>
<sequence length="196" mass="22381">MELQPIQSKIYEIRGQRVMLDFDLAELYQVETKRLKEAVRRNIERFEGDDFMFVLSEKEYEILRTQIATSSLTSQNASSNWGGRRYPPFAFTEMGVAMLSSVLRSETAIRVNRAIMRAFVAMRNYIMTTTTVTAELAEIRARLALLEQTGKDNAEAVSDLSEDMRKELDNIYEAIAALSVKVPQARKSPQPIGFKK</sequence>
<accession>A0A4Y1WSD3</accession>
<reference evidence="3" key="1">
    <citation type="submission" date="2019-06" db="EMBL/GenBank/DDBJ databases">
        <title>Alistipes onderdonkii subsp. vulgaris subsp. nov., Alistipes dispar sp. nov. and Alistipes communis sp. nov., isolated from human faeces, and creation of Alistipes onderdonkii subsp. onderdonkii subsp. nov.</title>
        <authorList>
            <person name="Sakamoto M."/>
            <person name="Ikeyama N."/>
            <person name="Ogata Y."/>
            <person name="Suda W."/>
            <person name="Iino T."/>
            <person name="Hattori M."/>
            <person name="Ohkuma M."/>
        </authorList>
    </citation>
    <scope>NUCLEOTIDE SEQUENCE [LARGE SCALE GENOMIC DNA]</scope>
    <source>
        <strain evidence="3">5CBH24</strain>
    </source>
</reference>
<keyword evidence="3" id="KW-1185">Reference proteome</keyword>
<dbReference type="AlphaFoldDB" id="A0A4Y1WSD3"/>
<protein>
    <recommendedName>
        <fullName evidence="1">KilA-N DNA-binding domain-containing protein</fullName>
    </recommendedName>
</protein>
<evidence type="ECO:0000259" key="1">
    <source>
        <dbReference type="Pfam" id="PF10543"/>
    </source>
</evidence>
<dbReference type="EMBL" id="AP019735">
    <property type="protein sequence ID" value="BBL03046.1"/>
    <property type="molecule type" value="Genomic_DNA"/>
</dbReference>
<proteinExistence type="predicted"/>
<name>A0A4Y1WSD3_9BACT</name>
<dbReference type="RefSeq" id="WP_141412019.1">
    <property type="nucleotide sequence ID" value="NZ_AP019735.1"/>
</dbReference>
<dbReference type="Proteomes" id="UP000318946">
    <property type="component" value="Chromosome"/>
</dbReference>
<dbReference type="KEGG" id="acou:A5CBH24_03590"/>
<feature type="domain" description="KilA-N DNA-binding" evidence="1">
    <location>
        <begin position="8"/>
        <end position="102"/>
    </location>
</feature>
<evidence type="ECO:0000313" key="2">
    <source>
        <dbReference type="EMBL" id="BBL03046.1"/>
    </source>
</evidence>
<organism evidence="2 3">
    <name type="scientific">Alistipes communis</name>
    <dbReference type="NCBI Taxonomy" id="2585118"/>
    <lineage>
        <taxon>Bacteria</taxon>
        <taxon>Pseudomonadati</taxon>
        <taxon>Bacteroidota</taxon>
        <taxon>Bacteroidia</taxon>
        <taxon>Bacteroidales</taxon>
        <taxon>Rikenellaceae</taxon>
        <taxon>Alistipes</taxon>
    </lineage>
</organism>
<dbReference type="Pfam" id="PF10543">
    <property type="entry name" value="ORF6N"/>
    <property type="match status" value="1"/>
</dbReference>